<evidence type="ECO:0000256" key="7">
    <source>
        <dbReference type="SAM" id="MobiDB-lite"/>
    </source>
</evidence>
<keyword evidence="3" id="KW-0805">Transcription regulation</keyword>
<accession>A0A1E4SDY4</accession>
<reference evidence="10" key="1">
    <citation type="submission" date="2016-05" db="EMBL/GenBank/DDBJ databases">
        <title>Comparative genomics of biotechnologically important yeasts.</title>
        <authorList>
            <consortium name="DOE Joint Genome Institute"/>
            <person name="Riley R."/>
            <person name="Haridas S."/>
            <person name="Wolfe K.H."/>
            <person name="Lopes M.R."/>
            <person name="Hittinger C.T."/>
            <person name="Goker M."/>
            <person name="Salamov A."/>
            <person name="Wisecaver J."/>
            <person name="Long T.M."/>
            <person name="Aerts A.L."/>
            <person name="Barry K."/>
            <person name="Choi C."/>
            <person name="Clum A."/>
            <person name="Coughlan A.Y."/>
            <person name="Deshpande S."/>
            <person name="Douglass A.P."/>
            <person name="Hanson S.J."/>
            <person name="Klenk H.-P."/>
            <person name="Labutti K."/>
            <person name="Lapidus A."/>
            <person name="Lindquist E."/>
            <person name="Lipzen A."/>
            <person name="Meier-Kolthoff J.P."/>
            <person name="Ohm R.A."/>
            <person name="Otillar R.P."/>
            <person name="Pangilinan J."/>
            <person name="Peng Y."/>
            <person name="Rokas A."/>
            <person name="Rosa C.A."/>
            <person name="Scheuner C."/>
            <person name="Sibirny A.A."/>
            <person name="Slot J.C."/>
            <person name="Stielow J.B."/>
            <person name="Sun H."/>
            <person name="Kurtzman C.P."/>
            <person name="Blackwell M."/>
            <person name="Grigoriev I.V."/>
            <person name="Jeffries T.W."/>
        </authorList>
    </citation>
    <scope>NUCLEOTIDE SEQUENCE [LARGE SCALE GENOMIC DNA]</scope>
    <source>
        <strain evidence="10">NRRL Y-17324</strain>
    </source>
</reference>
<feature type="region of interest" description="Disordered" evidence="7">
    <location>
        <begin position="91"/>
        <end position="128"/>
    </location>
</feature>
<dbReference type="SUPFAM" id="SSF54447">
    <property type="entry name" value="ssDNA-binding transcriptional regulator domain"/>
    <property type="match status" value="1"/>
</dbReference>
<dbReference type="GO" id="GO:0003713">
    <property type="term" value="F:transcription coactivator activity"/>
    <property type="evidence" value="ECO:0007669"/>
    <property type="project" value="InterPro"/>
</dbReference>
<keyword evidence="5" id="KW-0804">Transcription</keyword>
<dbReference type="OrthoDB" id="2505440at2759"/>
<protein>
    <submittedName>
        <fullName evidence="9">PC4-domain-containing protein</fullName>
    </submittedName>
</protein>
<feature type="region of interest" description="Disordered" evidence="7">
    <location>
        <begin position="1"/>
        <end position="24"/>
    </location>
</feature>
<dbReference type="InterPro" id="IPR045125">
    <property type="entry name" value="Sub1/Tcp4-like"/>
</dbReference>
<keyword evidence="10" id="KW-1185">Reference proteome</keyword>
<evidence type="ECO:0000256" key="2">
    <source>
        <dbReference type="ARBA" id="ARBA00009001"/>
    </source>
</evidence>
<dbReference type="Pfam" id="PF02229">
    <property type="entry name" value="PC4"/>
    <property type="match status" value="1"/>
</dbReference>
<evidence type="ECO:0000256" key="4">
    <source>
        <dbReference type="ARBA" id="ARBA00023125"/>
    </source>
</evidence>
<dbReference type="GO" id="GO:0005634">
    <property type="term" value="C:nucleus"/>
    <property type="evidence" value="ECO:0007669"/>
    <property type="project" value="UniProtKB-SubCell"/>
</dbReference>
<dbReference type="GO" id="GO:0003677">
    <property type="term" value="F:DNA binding"/>
    <property type="evidence" value="ECO:0007669"/>
    <property type="project" value="UniProtKB-KW"/>
</dbReference>
<dbReference type="RefSeq" id="XP_020062810.1">
    <property type="nucleotide sequence ID" value="XM_020210387.1"/>
</dbReference>
<dbReference type="InterPro" id="IPR003173">
    <property type="entry name" value="PC4_C"/>
</dbReference>
<dbReference type="AlphaFoldDB" id="A0A1E4SDY4"/>
<dbReference type="Gene3D" id="2.30.31.10">
    <property type="entry name" value="Transcriptional Coactivator Pc4, Chain A"/>
    <property type="match status" value="1"/>
</dbReference>
<comment type="subcellular location">
    <subcellularLocation>
        <location evidence="1">Nucleus</location>
    </subcellularLocation>
</comment>
<dbReference type="Proteomes" id="UP000094285">
    <property type="component" value="Unassembled WGS sequence"/>
</dbReference>
<gene>
    <name evidence="9" type="ORF">CANTADRAFT_54984</name>
</gene>
<feature type="domain" description="Transcriptional coactivator p15 (PC4) C-terminal" evidence="8">
    <location>
        <begin position="27"/>
        <end position="77"/>
    </location>
</feature>
<keyword evidence="6" id="KW-0539">Nucleus</keyword>
<evidence type="ECO:0000256" key="1">
    <source>
        <dbReference type="ARBA" id="ARBA00004123"/>
    </source>
</evidence>
<dbReference type="EMBL" id="KV453914">
    <property type="protein sequence ID" value="ODV77688.1"/>
    <property type="molecule type" value="Genomic_DNA"/>
</dbReference>
<evidence type="ECO:0000256" key="3">
    <source>
        <dbReference type="ARBA" id="ARBA00023015"/>
    </source>
</evidence>
<proteinExistence type="inferred from homology"/>
<organism evidence="9 10">
    <name type="scientific">Suhomyces tanzawaensis NRRL Y-17324</name>
    <dbReference type="NCBI Taxonomy" id="984487"/>
    <lineage>
        <taxon>Eukaryota</taxon>
        <taxon>Fungi</taxon>
        <taxon>Dikarya</taxon>
        <taxon>Ascomycota</taxon>
        <taxon>Saccharomycotina</taxon>
        <taxon>Pichiomycetes</taxon>
        <taxon>Debaryomycetaceae</taxon>
        <taxon>Suhomyces</taxon>
    </lineage>
</organism>
<name>A0A1E4SDY4_9ASCO</name>
<feature type="compositionally biased region" description="Basic and acidic residues" evidence="7">
    <location>
        <begin position="98"/>
        <end position="119"/>
    </location>
</feature>
<evidence type="ECO:0000259" key="8">
    <source>
        <dbReference type="Pfam" id="PF02229"/>
    </source>
</evidence>
<dbReference type="InterPro" id="IPR009044">
    <property type="entry name" value="ssDNA-bd_transcriptional_reg"/>
</dbReference>
<evidence type="ECO:0000313" key="10">
    <source>
        <dbReference type="Proteomes" id="UP000094285"/>
    </source>
</evidence>
<evidence type="ECO:0000256" key="5">
    <source>
        <dbReference type="ARBA" id="ARBA00023163"/>
    </source>
</evidence>
<sequence>MAYKRNNKRERSESTDSGPSGPEVVIELDSKKRVTIRKFKNIKLVDIREFYVDKASGEKRPGAKGISLTEEAWTKLVGSVSQVDAALAALDGPPTSKVKTEARAERVDNGEENQKAVKEEEQDSGEEA</sequence>
<dbReference type="PANTHER" id="PTHR13215">
    <property type="entry name" value="RNA POLYMERASE II TRANSCRIPTIONAL COACTIVATOR"/>
    <property type="match status" value="1"/>
</dbReference>
<dbReference type="STRING" id="984487.A0A1E4SDY4"/>
<dbReference type="GO" id="GO:0060261">
    <property type="term" value="P:positive regulation of transcription initiation by RNA polymerase II"/>
    <property type="evidence" value="ECO:0007669"/>
    <property type="project" value="InterPro"/>
</dbReference>
<evidence type="ECO:0000313" key="9">
    <source>
        <dbReference type="EMBL" id="ODV77688.1"/>
    </source>
</evidence>
<keyword evidence="4" id="KW-0238">DNA-binding</keyword>
<evidence type="ECO:0000256" key="6">
    <source>
        <dbReference type="ARBA" id="ARBA00023242"/>
    </source>
</evidence>
<comment type="similarity">
    <text evidence="2">Belongs to the transcriptional coactivator PC4 family.</text>
</comment>
<dbReference type="GeneID" id="30984523"/>